<dbReference type="AlphaFoldDB" id="A0A9E3H728"/>
<dbReference type="InterPro" id="IPR036804">
    <property type="entry name" value="CheR_N_sf"/>
</dbReference>
<reference evidence="7" key="1">
    <citation type="submission" date="2021-05" db="EMBL/GenBank/DDBJ databases">
        <authorList>
            <person name="Pietrasiak N."/>
            <person name="Ward R."/>
            <person name="Stajich J.E."/>
            <person name="Kurbessoian T."/>
        </authorList>
    </citation>
    <scope>NUCLEOTIDE SEQUENCE</scope>
    <source>
        <strain evidence="7">HA4357-MV3</strain>
    </source>
</reference>
<sequence length="287" mass="33830">MSEAETLSIGLKKAFIRLIAKHTGIKIRERDQANLIQKIFLRMKALKILYPEIYYKVLVSSTIYGYIEWQKFIAILTNTESYFFRDKGQFNLLRNQILPEIIKRKRDYKTIRICSAGCSTGDEPYSIAIILKELIPNLEEWHVTILALDINKEALKKAKEGIYTAWSLRSVDANIIHKYFIDFNNNYYLDEEIKKMVKFEYTNLVKDLFIHPYSDFRDMDLVICRNVFIYFEPTVIAKILEKIYHTLQPLGYLITGHTELCNQNLSNFHTKIFPESLVYIKKSVIKK</sequence>
<dbReference type="Gene3D" id="1.10.155.10">
    <property type="entry name" value="Chemotaxis receptor methyltransferase CheR, N-terminal domain"/>
    <property type="match status" value="1"/>
</dbReference>
<organism evidence="7 8">
    <name type="scientific">Pelatocladus maniniholoensis HA4357-MV3</name>
    <dbReference type="NCBI Taxonomy" id="1117104"/>
    <lineage>
        <taxon>Bacteria</taxon>
        <taxon>Bacillati</taxon>
        <taxon>Cyanobacteriota</taxon>
        <taxon>Cyanophyceae</taxon>
        <taxon>Nostocales</taxon>
        <taxon>Nostocaceae</taxon>
        <taxon>Pelatocladus</taxon>
    </lineage>
</organism>
<protein>
    <recommendedName>
        <fullName evidence="2">protein-glutamate O-methyltransferase</fullName>
        <ecNumber evidence="2">2.1.1.80</ecNumber>
    </recommendedName>
</protein>
<comment type="catalytic activity">
    <reaction evidence="1">
        <text>L-glutamyl-[protein] + S-adenosyl-L-methionine = [protein]-L-glutamate 5-O-methyl ester + S-adenosyl-L-homocysteine</text>
        <dbReference type="Rhea" id="RHEA:24452"/>
        <dbReference type="Rhea" id="RHEA-COMP:10208"/>
        <dbReference type="Rhea" id="RHEA-COMP:10311"/>
        <dbReference type="ChEBI" id="CHEBI:29973"/>
        <dbReference type="ChEBI" id="CHEBI:57856"/>
        <dbReference type="ChEBI" id="CHEBI:59789"/>
        <dbReference type="ChEBI" id="CHEBI:82795"/>
        <dbReference type="EC" id="2.1.1.80"/>
    </reaction>
</comment>
<dbReference type="GO" id="GO:0008983">
    <property type="term" value="F:protein-glutamate O-methyltransferase activity"/>
    <property type="evidence" value="ECO:0007669"/>
    <property type="project" value="UniProtKB-EC"/>
</dbReference>
<dbReference type="InterPro" id="IPR029063">
    <property type="entry name" value="SAM-dependent_MTases_sf"/>
</dbReference>
<gene>
    <name evidence="7" type="ORF">KME28_06665</name>
</gene>
<dbReference type="PANTHER" id="PTHR24422:SF10">
    <property type="entry name" value="CHEMOTAXIS PROTEIN METHYLTRANSFERASE 2"/>
    <property type="match status" value="1"/>
</dbReference>
<dbReference type="PROSITE" id="PS50123">
    <property type="entry name" value="CHER"/>
    <property type="match status" value="1"/>
</dbReference>
<reference evidence="7" key="2">
    <citation type="journal article" date="2022" name="Microbiol. Resour. Announc.">
        <title>Metagenome Sequencing to Explore Phylogenomics of Terrestrial Cyanobacteria.</title>
        <authorList>
            <person name="Ward R.D."/>
            <person name="Stajich J.E."/>
            <person name="Johansen J.R."/>
            <person name="Huntemann M."/>
            <person name="Clum A."/>
            <person name="Foster B."/>
            <person name="Foster B."/>
            <person name="Roux S."/>
            <person name="Palaniappan K."/>
            <person name="Varghese N."/>
            <person name="Mukherjee S."/>
            <person name="Reddy T.B.K."/>
            <person name="Daum C."/>
            <person name="Copeland A."/>
            <person name="Chen I.A."/>
            <person name="Ivanova N.N."/>
            <person name="Kyrpides N.C."/>
            <person name="Shapiro N."/>
            <person name="Eloe-Fadrosh E.A."/>
            <person name="Pietrasiak N."/>
        </authorList>
    </citation>
    <scope>NUCLEOTIDE SEQUENCE</scope>
    <source>
        <strain evidence="7">HA4357-MV3</strain>
    </source>
</reference>
<dbReference type="GO" id="GO:0032259">
    <property type="term" value="P:methylation"/>
    <property type="evidence" value="ECO:0007669"/>
    <property type="project" value="UniProtKB-KW"/>
</dbReference>
<dbReference type="Gene3D" id="3.40.50.150">
    <property type="entry name" value="Vaccinia Virus protein VP39"/>
    <property type="match status" value="1"/>
</dbReference>
<dbReference type="InterPro" id="IPR000780">
    <property type="entry name" value="CheR_MeTrfase"/>
</dbReference>
<feature type="domain" description="CheR-type methyltransferase" evidence="6">
    <location>
        <begin position="1"/>
        <end position="259"/>
    </location>
</feature>
<accession>A0A9E3H728</accession>
<evidence type="ECO:0000256" key="5">
    <source>
        <dbReference type="ARBA" id="ARBA00022691"/>
    </source>
</evidence>
<dbReference type="SMART" id="SM00138">
    <property type="entry name" value="MeTrc"/>
    <property type="match status" value="1"/>
</dbReference>
<evidence type="ECO:0000259" key="6">
    <source>
        <dbReference type="PROSITE" id="PS50123"/>
    </source>
</evidence>
<evidence type="ECO:0000256" key="2">
    <source>
        <dbReference type="ARBA" id="ARBA00012534"/>
    </source>
</evidence>
<dbReference type="InterPro" id="IPR022642">
    <property type="entry name" value="CheR_C"/>
</dbReference>
<name>A0A9E3H728_9NOST</name>
<evidence type="ECO:0000313" key="8">
    <source>
        <dbReference type="Proteomes" id="UP000813215"/>
    </source>
</evidence>
<dbReference type="Proteomes" id="UP000813215">
    <property type="component" value="Unassembled WGS sequence"/>
</dbReference>
<dbReference type="EC" id="2.1.1.80" evidence="2"/>
<comment type="caution">
    <text evidence="7">The sequence shown here is derived from an EMBL/GenBank/DDBJ whole genome shotgun (WGS) entry which is preliminary data.</text>
</comment>
<keyword evidence="4" id="KW-0808">Transferase</keyword>
<dbReference type="EMBL" id="JAHHHW010000068">
    <property type="protein sequence ID" value="MBW4431405.1"/>
    <property type="molecule type" value="Genomic_DNA"/>
</dbReference>
<proteinExistence type="predicted"/>
<keyword evidence="3" id="KW-0489">Methyltransferase</keyword>
<evidence type="ECO:0000256" key="4">
    <source>
        <dbReference type="ARBA" id="ARBA00022679"/>
    </source>
</evidence>
<keyword evidence="5" id="KW-0949">S-adenosyl-L-methionine</keyword>
<dbReference type="PANTHER" id="PTHR24422">
    <property type="entry name" value="CHEMOTAXIS PROTEIN METHYLTRANSFERASE"/>
    <property type="match status" value="1"/>
</dbReference>
<dbReference type="PRINTS" id="PR00996">
    <property type="entry name" value="CHERMTFRASE"/>
</dbReference>
<dbReference type="InterPro" id="IPR050903">
    <property type="entry name" value="Bact_Chemotaxis_MeTrfase"/>
</dbReference>
<evidence type="ECO:0000256" key="3">
    <source>
        <dbReference type="ARBA" id="ARBA00022603"/>
    </source>
</evidence>
<dbReference type="Pfam" id="PF01739">
    <property type="entry name" value="CheR"/>
    <property type="match status" value="1"/>
</dbReference>
<dbReference type="SUPFAM" id="SSF53335">
    <property type="entry name" value="S-adenosyl-L-methionine-dependent methyltransferases"/>
    <property type="match status" value="1"/>
</dbReference>
<evidence type="ECO:0000313" key="7">
    <source>
        <dbReference type="EMBL" id="MBW4431405.1"/>
    </source>
</evidence>
<evidence type="ECO:0000256" key="1">
    <source>
        <dbReference type="ARBA" id="ARBA00001541"/>
    </source>
</evidence>